<evidence type="ECO:0000256" key="5">
    <source>
        <dbReference type="ARBA" id="ARBA00023125"/>
    </source>
</evidence>
<keyword evidence="10" id="KW-1185">Reference proteome</keyword>
<keyword evidence="4" id="KW-0805">Transcription regulation</keyword>
<accession>A0A915EGC6</accession>
<keyword evidence="8" id="KW-0539">Nucleus</keyword>
<sequence length="388" mass="40959">MMTAFLSSAAAAAAVNSNDTTSSLPTCSANLSMINFGKRNSFGSNAEIRSPSASNLNSIGSANSNASSGSVDDTNSSIGANSNASAYMPVPNAQAQVACAAAAHLLAKMPPQNGSILECEPQQAKPTATAAAGYKATFDMMRSPRCPDSGLLDHLNYSDELCLNPSFNHLNNCNFGASHLGSSMGVSQANYQQQAMFPASFTQPQVSNQQFQAAYAVVAMQARQFMSDSNAFQHHGNINPAGSLSVECNDLDSSSSKKRPKTTATTITDTESAEYVDKSLPKVPRCSICRADSTGIHFGAEACAACSAFFRRTVVLNKEYVCSKGGKCNFHKDSPNGQNAEPVDSPSAWKWAWTEILCNIDGMRLGNTLILSKESAAVPLLNACHPHP</sequence>
<dbReference type="PANTHER" id="PTHR46011:SF16">
    <property type="entry name" value="NUCLEAR HORMONE RECEPTOR FAMILY MEMBER NHR-66"/>
    <property type="match status" value="1"/>
</dbReference>
<proteinExistence type="predicted"/>
<keyword evidence="6" id="KW-0804">Transcription</keyword>
<dbReference type="PROSITE" id="PS00031">
    <property type="entry name" value="NUCLEAR_REC_DBD_1"/>
    <property type="match status" value="1"/>
</dbReference>
<dbReference type="PROSITE" id="PS51030">
    <property type="entry name" value="NUCLEAR_REC_DBD_2"/>
    <property type="match status" value="1"/>
</dbReference>
<dbReference type="InterPro" id="IPR001628">
    <property type="entry name" value="Znf_hrmn_rcpt"/>
</dbReference>
<dbReference type="GO" id="GO:0003700">
    <property type="term" value="F:DNA-binding transcription factor activity"/>
    <property type="evidence" value="ECO:0007669"/>
    <property type="project" value="InterPro"/>
</dbReference>
<evidence type="ECO:0000259" key="9">
    <source>
        <dbReference type="PROSITE" id="PS51030"/>
    </source>
</evidence>
<protein>
    <submittedName>
        <fullName evidence="11">Nuclear receptor domain-containing protein</fullName>
    </submittedName>
</protein>
<dbReference type="GO" id="GO:0008270">
    <property type="term" value="F:zinc ion binding"/>
    <property type="evidence" value="ECO:0007669"/>
    <property type="project" value="UniProtKB-KW"/>
</dbReference>
<dbReference type="AlphaFoldDB" id="A0A915EGC6"/>
<dbReference type="Proteomes" id="UP000887574">
    <property type="component" value="Unplaced"/>
</dbReference>
<dbReference type="Gene3D" id="3.30.50.10">
    <property type="entry name" value="Erythroid Transcription Factor GATA-1, subunit A"/>
    <property type="match status" value="1"/>
</dbReference>
<dbReference type="PANTHER" id="PTHR46011">
    <property type="entry name" value="NUCLEAR HORMONE RECEPTOR FAMILY MEMBER NHR-86-RELATED"/>
    <property type="match status" value="1"/>
</dbReference>
<evidence type="ECO:0000256" key="3">
    <source>
        <dbReference type="ARBA" id="ARBA00022833"/>
    </source>
</evidence>
<dbReference type="GO" id="GO:0043565">
    <property type="term" value="F:sequence-specific DNA binding"/>
    <property type="evidence" value="ECO:0007669"/>
    <property type="project" value="InterPro"/>
</dbReference>
<evidence type="ECO:0000313" key="11">
    <source>
        <dbReference type="WBParaSite" id="jg5043"/>
    </source>
</evidence>
<dbReference type="InterPro" id="IPR013088">
    <property type="entry name" value="Znf_NHR/GATA"/>
</dbReference>
<dbReference type="SMART" id="SM00399">
    <property type="entry name" value="ZnF_C4"/>
    <property type="match status" value="1"/>
</dbReference>
<reference evidence="11" key="1">
    <citation type="submission" date="2022-11" db="UniProtKB">
        <authorList>
            <consortium name="WormBaseParasite"/>
        </authorList>
    </citation>
    <scope>IDENTIFICATION</scope>
</reference>
<dbReference type="SUPFAM" id="SSF57716">
    <property type="entry name" value="Glucocorticoid receptor-like (DNA-binding domain)"/>
    <property type="match status" value="1"/>
</dbReference>
<keyword evidence="7" id="KW-0675">Receptor</keyword>
<keyword evidence="2" id="KW-0863">Zinc-finger</keyword>
<feature type="domain" description="Nuclear receptor" evidence="9">
    <location>
        <begin position="283"/>
        <end position="328"/>
    </location>
</feature>
<dbReference type="WBParaSite" id="jg5043">
    <property type="protein sequence ID" value="jg5043"/>
    <property type="gene ID" value="jg5043"/>
</dbReference>
<evidence type="ECO:0000256" key="8">
    <source>
        <dbReference type="ARBA" id="ARBA00023242"/>
    </source>
</evidence>
<name>A0A915EGC6_9BILA</name>
<evidence type="ECO:0000313" key="10">
    <source>
        <dbReference type="Proteomes" id="UP000887574"/>
    </source>
</evidence>
<dbReference type="Pfam" id="PF00105">
    <property type="entry name" value="zf-C4"/>
    <property type="match status" value="1"/>
</dbReference>
<evidence type="ECO:0000256" key="4">
    <source>
        <dbReference type="ARBA" id="ARBA00023015"/>
    </source>
</evidence>
<evidence type="ECO:0000256" key="2">
    <source>
        <dbReference type="ARBA" id="ARBA00022771"/>
    </source>
</evidence>
<keyword evidence="3" id="KW-0862">Zinc</keyword>
<evidence type="ECO:0000256" key="1">
    <source>
        <dbReference type="ARBA" id="ARBA00022723"/>
    </source>
</evidence>
<keyword evidence="5" id="KW-0238">DNA-binding</keyword>
<keyword evidence="1" id="KW-0479">Metal-binding</keyword>
<dbReference type="PRINTS" id="PR00047">
    <property type="entry name" value="STROIDFINGER"/>
</dbReference>
<evidence type="ECO:0000256" key="7">
    <source>
        <dbReference type="ARBA" id="ARBA00023170"/>
    </source>
</evidence>
<evidence type="ECO:0000256" key="6">
    <source>
        <dbReference type="ARBA" id="ARBA00023163"/>
    </source>
</evidence>
<organism evidence="10 11">
    <name type="scientific">Ditylenchus dipsaci</name>
    <dbReference type="NCBI Taxonomy" id="166011"/>
    <lineage>
        <taxon>Eukaryota</taxon>
        <taxon>Metazoa</taxon>
        <taxon>Ecdysozoa</taxon>
        <taxon>Nematoda</taxon>
        <taxon>Chromadorea</taxon>
        <taxon>Rhabditida</taxon>
        <taxon>Tylenchina</taxon>
        <taxon>Tylenchomorpha</taxon>
        <taxon>Sphaerularioidea</taxon>
        <taxon>Anguinidae</taxon>
        <taxon>Anguininae</taxon>
        <taxon>Ditylenchus</taxon>
    </lineage>
</organism>